<dbReference type="AlphaFoldDB" id="A0A443HT26"/>
<keyword evidence="1" id="KW-0812">Transmembrane</keyword>
<name>A0A443HT26_BYSSP</name>
<evidence type="ECO:0000256" key="1">
    <source>
        <dbReference type="SAM" id="Phobius"/>
    </source>
</evidence>
<dbReference type="Proteomes" id="UP000283841">
    <property type="component" value="Unassembled WGS sequence"/>
</dbReference>
<dbReference type="VEuPathDB" id="FungiDB:C8Q69DRAFT_468420"/>
<organism evidence="2 3">
    <name type="scientific">Byssochlamys spectabilis</name>
    <name type="common">Paecilomyces variotii</name>
    <dbReference type="NCBI Taxonomy" id="264951"/>
    <lineage>
        <taxon>Eukaryota</taxon>
        <taxon>Fungi</taxon>
        <taxon>Dikarya</taxon>
        <taxon>Ascomycota</taxon>
        <taxon>Pezizomycotina</taxon>
        <taxon>Eurotiomycetes</taxon>
        <taxon>Eurotiomycetidae</taxon>
        <taxon>Eurotiales</taxon>
        <taxon>Thermoascaceae</taxon>
        <taxon>Paecilomyces</taxon>
    </lineage>
</organism>
<dbReference type="EMBL" id="RCNU01000006">
    <property type="protein sequence ID" value="RWQ94968.1"/>
    <property type="molecule type" value="Genomic_DNA"/>
</dbReference>
<dbReference type="RefSeq" id="XP_028484613.1">
    <property type="nucleotide sequence ID" value="XM_028630689.1"/>
</dbReference>
<sequence>MNGTVGLIIIIIIIGLAHSRIVFRPSFPISTRSFMCLLLVYASSCLLCPLIGVCDRDRQFLLSVIKRARRSHGPFRELAIQYPWCSN</sequence>
<accession>A0A443HT26</accession>
<protein>
    <submittedName>
        <fullName evidence="2">Uncharacterized protein</fullName>
    </submittedName>
</protein>
<proteinExistence type="predicted"/>
<feature type="transmembrane region" description="Helical" evidence="1">
    <location>
        <begin position="35"/>
        <end position="53"/>
    </location>
</feature>
<evidence type="ECO:0000313" key="2">
    <source>
        <dbReference type="EMBL" id="RWQ94968.1"/>
    </source>
</evidence>
<gene>
    <name evidence="2" type="ORF">C8Q69DRAFT_468420</name>
</gene>
<comment type="caution">
    <text evidence="2">The sequence shown here is derived from an EMBL/GenBank/DDBJ whole genome shotgun (WGS) entry which is preliminary data.</text>
</comment>
<keyword evidence="1" id="KW-0472">Membrane</keyword>
<keyword evidence="3" id="KW-1185">Reference proteome</keyword>
<dbReference type="GeneID" id="39599966"/>
<reference evidence="2 3" key="1">
    <citation type="journal article" date="2018" name="Front. Microbiol.">
        <title>Genomic and genetic insights into a cosmopolitan fungus, Paecilomyces variotii (Eurotiales).</title>
        <authorList>
            <person name="Urquhart A.S."/>
            <person name="Mondo S.J."/>
            <person name="Makela M.R."/>
            <person name="Hane J.K."/>
            <person name="Wiebenga A."/>
            <person name="He G."/>
            <person name="Mihaltcheva S."/>
            <person name="Pangilinan J."/>
            <person name="Lipzen A."/>
            <person name="Barry K."/>
            <person name="de Vries R.P."/>
            <person name="Grigoriev I.V."/>
            <person name="Idnurm A."/>
        </authorList>
    </citation>
    <scope>NUCLEOTIDE SEQUENCE [LARGE SCALE GENOMIC DNA]</scope>
    <source>
        <strain evidence="2 3">CBS 101075</strain>
    </source>
</reference>
<keyword evidence="1" id="KW-1133">Transmembrane helix</keyword>
<evidence type="ECO:0000313" key="3">
    <source>
        <dbReference type="Proteomes" id="UP000283841"/>
    </source>
</evidence>
<feature type="transmembrane region" description="Helical" evidence="1">
    <location>
        <begin position="6"/>
        <end position="23"/>
    </location>
</feature>